<evidence type="ECO:0000256" key="4">
    <source>
        <dbReference type="PROSITE-ProRule" id="PRU00335"/>
    </source>
</evidence>
<feature type="domain" description="HTH tetR-type" evidence="5">
    <location>
        <begin position="1"/>
        <end position="60"/>
    </location>
</feature>
<dbReference type="PROSITE" id="PS50977">
    <property type="entry name" value="HTH_TETR_2"/>
    <property type="match status" value="1"/>
</dbReference>
<name>A0AAP5LQC6_PAEAM</name>
<dbReference type="InterPro" id="IPR009057">
    <property type="entry name" value="Homeodomain-like_sf"/>
</dbReference>
<organism evidence="6 7">
    <name type="scientific">Paenibacillus amylolyticus</name>
    <dbReference type="NCBI Taxonomy" id="1451"/>
    <lineage>
        <taxon>Bacteria</taxon>
        <taxon>Bacillati</taxon>
        <taxon>Bacillota</taxon>
        <taxon>Bacilli</taxon>
        <taxon>Bacillales</taxon>
        <taxon>Paenibacillaceae</taxon>
        <taxon>Paenibacillus</taxon>
    </lineage>
</organism>
<dbReference type="RefSeq" id="WP_056701656.1">
    <property type="nucleotide sequence ID" value="NZ_JAVDTR010000004.1"/>
</dbReference>
<sequence length="190" mass="22123">MSKQRIKEIAIQHFNRYGYEGTKMAQVAEEAGIRKQSLAYHYATKKTLLLEIYEEVVQEEQQFVRQFFSESSALPLEQQLHSFLLEHKNRFLTHPNVAFMYILSFITPLEVHDFVLAQYRTYLGTLKEELSATFATVQATDIRLSPEEATVAFVTLMDGLDVQLVYETRQSYEQALAIAWNVFWSGIQRK</sequence>
<accession>A0AAP5LQC6</accession>
<dbReference type="InterPro" id="IPR050109">
    <property type="entry name" value="HTH-type_TetR-like_transc_reg"/>
</dbReference>
<dbReference type="Proteomes" id="UP001254832">
    <property type="component" value="Unassembled WGS sequence"/>
</dbReference>
<keyword evidence="2 4" id="KW-0238">DNA-binding</keyword>
<evidence type="ECO:0000313" key="6">
    <source>
        <dbReference type="EMBL" id="MDR6723349.1"/>
    </source>
</evidence>
<gene>
    <name evidence="6" type="ORF">J2W91_001801</name>
</gene>
<dbReference type="InterPro" id="IPR036271">
    <property type="entry name" value="Tet_transcr_reg_TetR-rel_C_sf"/>
</dbReference>
<dbReference type="AlphaFoldDB" id="A0AAP5LQC6"/>
<evidence type="ECO:0000256" key="2">
    <source>
        <dbReference type="ARBA" id="ARBA00023125"/>
    </source>
</evidence>
<dbReference type="GO" id="GO:0003700">
    <property type="term" value="F:DNA-binding transcription factor activity"/>
    <property type="evidence" value="ECO:0007669"/>
    <property type="project" value="TreeGrafter"/>
</dbReference>
<evidence type="ECO:0000256" key="3">
    <source>
        <dbReference type="ARBA" id="ARBA00023163"/>
    </source>
</evidence>
<keyword evidence="1" id="KW-0805">Transcription regulation</keyword>
<feature type="DNA-binding region" description="H-T-H motif" evidence="4">
    <location>
        <begin position="23"/>
        <end position="42"/>
    </location>
</feature>
<dbReference type="SUPFAM" id="SSF48498">
    <property type="entry name" value="Tetracyclin repressor-like, C-terminal domain"/>
    <property type="match status" value="1"/>
</dbReference>
<protein>
    <submittedName>
        <fullName evidence="6">AcrR family transcriptional regulator</fullName>
    </submittedName>
</protein>
<dbReference type="PANTHER" id="PTHR30055:SF234">
    <property type="entry name" value="HTH-TYPE TRANSCRIPTIONAL REGULATOR BETI"/>
    <property type="match status" value="1"/>
</dbReference>
<evidence type="ECO:0000256" key="1">
    <source>
        <dbReference type="ARBA" id="ARBA00023015"/>
    </source>
</evidence>
<dbReference type="PANTHER" id="PTHR30055">
    <property type="entry name" value="HTH-TYPE TRANSCRIPTIONAL REGULATOR RUTR"/>
    <property type="match status" value="1"/>
</dbReference>
<dbReference type="SUPFAM" id="SSF46689">
    <property type="entry name" value="Homeodomain-like"/>
    <property type="match status" value="1"/>
</dbReference>
<reference evidence="6" key="1">
    <citation type="submission" date="2023-07" db="EMBL/GenBank/DDBJ databases">
        <title>Sorghum-associated microbial communities from plants grown in Nebraska, USA.</title>
        <authorList>
            <person name="Schachtman D."/>
        </authorList>
    </citation>
    <scope>NUCLEOTIDE SEQUENCE</scope>
    <source>
        <strain evidence="6">BE80</strain>
    </source>
</reference>
<evidence type="ECO:0000313" key="7">
    <source>
        <dbReference type="Proteomes" id="UP001254832"/>
    </source>
</evidence>
<dbReference type="EMBL" id="JAVDTR010000004">
    <property type="protein sequence ID" value="MDR6723349.1"/>
    <property type="molecule type" value="Genomic_DNA"/>
</dbReference>
<evidence type="ECO:0000259" key="5">
    <source>
        <dbReference type="PROSITE" id="PS50977"/>
    </source>
</evidence>
<dbReference type="GO" id="GO:0000976">
    <property type="term" value="F:transcription cis-regulatory region binding"/>
    <property type="evidence" value="ECO:0007669"/>
    <property type="project" value="TreeGrafter"/>
</dbReference>
<proteinExistence type="predicted"/>
<comment type="caution">
    <text evidence="6">The sequence shown here is derived from an EMBL/GenBank/DDBJ whole genome shotgun (WGS) entry which is preliminary data.</text>
</comment>
<dbReference type="Gene3D" id="1.10.357.10">
    <property type="entry name" value="Tetracycline Repressor, domain 2"/>
    <property type="match status" value="1"/>
</dbReference>
<dbReference type="Gene3D" id="1.10.10.60">
    <property type="entry name" value="Homeodomain-like"/>
    <property type="match status" value="1"/>
</dbReference>
<dbReference type="InterPro" id="IPR001647">
    <property type="entry name" value="HTH_TetR"/>
</dbReference>
<keyword evidence="3" id="KW-0804">Transcription</keyword>
<dbReference type="Pfam" id="PF00440">
    <property type="entry name" value="TetR_N"/>
    <property type="match status" value="1"/>
</dbReference>